<feature type="transmembrane region" description="Helical" evidence="1">
    <location>
        <begin position="190"/>
        <end position="208"/>
    </location>
</feature>
<gene>
    <name evidence="2" type="ORF">OW729_10035</name>
</gene>
<name>A0ABT4D9F3_9CLOT</name>
<dbReference type="Proteomes" id="UP001144612">
    <property type="component" value="Unassembled WGS sequence"/>
</dbReference>
<evidence type="ECO:0000313" key="2">
    <source>
        <dbReference type="EMBL" id="MCY6958942.1"/>
    </source>
</evidence>
<feature type="transmembrane region" description="Helical" evidence="1">
    <location>
        <begin position="95"/>
        <end position="117"/>
    </location>
</feature>
<feature type="transmembrane region" description="Helical" evidence="1">
    <location>
        <begin position="137"/>
        <end position="157"/>
    </location>
</feature>
<dbReference type="EMBL" id="JAPQFJ010000009">
    <property type="protein sequence ID" value="MCY6958942.1"/>
    <property type="molecule type" value="Genomic_DNA"/>
</dbReference>
<feature type="transmembrane region" description="Helical" evidence="1">
    <location>
        <begin position="6"/>
        <end position="22"/>
    </location>
</feature>
<evidence type="ECO:0000256" key="1">
    <source>
        <dbReference type="SAM" id="Phobius"/>
    </source>
</evidence>
<dbReference type="RefSeq" id="WP_268061365.1">
    <property type="nucleotide sequence ID" value="NZ_JAPQFJ010000009.1"/>
</dbReference>
<keyword evidence="1" id="KW-0812">Transmembrane</keyword>
<reference evidence="2" key="1">
    <citation type="submission" date="2022-12" db="EMBL/GenBank/DDBJ databases">
        <title>Clostridium sp. nov., isolated from industrial wastewater.</title>
        <authorList>
            <person name="Jiayan W."/>
        </authorList>
    </citation>
    <scope>NUCLEOTIDE SEQUENCE</scope>
    <source>
        <strain evidence="2">ZC22-4</strain>
    </source>
</reference>
<evidence type="ECO:0000313" key="3">
    <source>
        <dbReference type="Proteomes" id="UP001144612"/>
    </source>
</evidence>
<feature type="transmembrane region" description="Helical" evidence="1">
    <location>
        <begin position="34"/>
        <end position="56"/>
    </location>
</feature>
<sequence length="219" mass="25751">MKIYIYFCLLVIVTVLIFRNLRINKIYSPFKIKVLCGCVLVAMLLRYVSLFLMLIVQNIKYLYLLKSVYFLNFMTIPIAALIILYIVIRRDKINFSYAFFISAIICVLYILLIYIFSVDINADFICGYYMNFINIEYVYVFYMVIFVLGIIVALNFYNKTIYKIGIILFIISSSVLLIECLFVLIGRGIFVTPIISDFLWMVSLNYVLQKLNKVNNKTR</sequence>
<keyword evidence="3" id="KW-1185">Reference proteome</keyword>
<feature type="transmembrane region" description="Helical" evidence="1">
    <location>
        <begin position="68"/>
        <end position="88"/>
    </location>
</feature>
<keyword evidence="1" id="KW-0472">Membrane</keyword>
<organism evidence="2 3">
    <name type="scientific">Clostridium brassicae</name>
    <dbReference type="NCBI Taxonomy" id="2999072"/>
    <lineage>
        <taxon>Bacteria</taxon>
        <taxon>Bacillati</taxon>
        <taxon>Bacillota</taxon>
        <taxon>Clostridia</taxon>
        <taxon>Eubacteriales</taxon>
        <taxon>Clostridiaceae</taxon>
        <taxon>Clostridium</taxon>
    </lineage>
</organism>
<feature type="transmembrane region" description="Helical" evidence="1">
    <location>
        <begin position="164"/>
        <end position="184"/>
    </location>
</feature>
<proteinExistence type="predicted"/>
<comment type="caution">
    <text evidence="2">The sequence shown here is derived from an EMBL/GenBank/DDBJ whole genome shotgun (WGS) entry which is preliminary data.</text>
</comment>
<keyword evidence="1" id="KW-1133">Transmembrane helix</keyword>
<accession>A0ABT4D9F3</accession>
<protein>
    <submittedName>
        <fullName evidence="2">Uncharacterized protein</fullName>
    </submittedName>
</protein>